<dbReference type="PROSITE" id="PS50995">
    <property type="entry name" value="HTH_MARR_2"/>
    <property type="match status" value="1"/>
</dbReference>
<dbReference type="GO" id="GO:0006950">
    <property type="term" value="P:response to stress"/>
    <property type="evidence" value="ECO:0007669"/>
    <property type="project" value="TreeGrafter"/>
</dbReference>
<dbReference type="RefSeq" id="WP_018304162.1">
    <property type="nucleotide sequence ID" value="NZ_KB902312.1"/>
</dbReference>
<dbReference type="STRING" id="1123501.Wenmar_00794"/>
<dbReference type="SUPFAM" id="SSF46785">
    <property type="entry name" value="Winged helix' DNA-binding domain"/>
    <property type="match status" value="1"/>
</dbReference>
<evidence type="ECO:0000313" key="3">
    <source>
        <dbReference type="Proteomes" id="UP000035100"/>
    </source>
</evidence>
<dbReference type="InterPro" id="IPR036390">
    <property type="entry name" value="WH_DNA-bd_sf"/>
</dbReference>
<sequence length="164" mass="18083">MRDAADTAPPPGLDDGEVRYGPLADSLGLLLRLSQLVAFGHFYDDLAEMDVRPGEMSVLMLLAENPGIRQGTLARALVIKRAHMTKMVRALEEKGWIERRVPPDDRRAVELRLTEAGACHVETLRGPFLAHEAVAGRGLSDADHAELRRLLRAYLGMPDPEGPR</sequence>
<organism evidence="2 3">
    <name type="scientific">Wenxinia marina DSM 24838</name>
    <dbReference type="NCBI Taxonomy" id="1123501"/>
    <lineage>
        <taxon>Bacteria</taxon>
        <taxon>Pseudomonadati</taxon>
        <taxon>Pseudomonadota</taxon>
        <taxon>Alphaproteobacteria</taxon>
        <taxon>Rhodobacterales</taxon>
        <taxon>Roseobacteraceae</taxon>
        <taxon>Wenxinia</taxon>
    </lineage>
</organism>
<dbReference type="Pfam" id="PF01047">
    <property type="entry name" value="MarR"/>
    <property type="match status" value="1"/>
</dbReference>
<dbReference type="AlphaFoldDB" id="A0A0D0QH79"/>
<dbReference type="PANTHER" id="PTHR33164:SF104">
    <property type="entry name" value="TRANSCRIPTIONAL REGULATORY PROTEIN"/>
    <property type="match status" value="1"/>
</dbReference>
<proteinExistence type="predicted"/>
<dbReference type="PANTHER" id="PTHR33164">
    <property type="entry name" value="TRANSCRIPTIONAL REGULATOR, MARR FAMILY"/>
    <property type="match status" value="1"/>
</dbReference>
<dbReference type="Gene3D" id="1.10.10.10">
    <property type="entry name" value="Winged helix-like DNA-binding domain superfamily/Winged helix DNA-binding domain"/>
    <property type="match status" value="1"/>
</dbReference>
<protein>
    <submittedName>
        <fullName evidence="2">Transcriptional regulator</fullName>
    </submittedName>
</protein>
<gene>
    <name evidence="2" type="ORF">Wenmar_00794</name>
</gene>
<dbReference type="InterPro" id="IPR039422">
    <property type="entry name" value="MarR/SlyA-like"/>
</dbReference>
<dbReference type="EMBL" id="AONG01000005">
    <property type="protein sequence ID" value="KIQ70418.1"/>
    <property type="molecule type" value="Genomic_DNA"/>
</dbReference>
<evidence type="ECO:0000259" key="1">
    <source>
        <dbReference type="PROSITE" id="PS50995"/>
    </source>
</evidence>
<dbReference type="Proteomes" id="UP000035100">
    <property type="component" value="Unassembled WGS sequence"/>
</dbReference>
<accession>A0A0D0QH79</accession>
<evidence type="ECO:0000313" key="2">
    <source>
        <dbReference type="EMBL" id="KIQ70418.1"/>
    </source>
</evidence>
<dbReference type="OrthoDB" id="7269152at2"/>
<name>A0A0D0QH79_9RHOB</name>
<dbReference type="InterPro" id="IPR000835">
    <property type="entry name" value="HTH_MarR-typ"/>
</dbReference>
<dbReference type="SMART" id="SM00347">
    <property type="entry name" value="HTH_MARR"/>
    <property type="match status" value="1"/>
</dbReference>
<reference evidence="2 3" key="1">
    <citation type="submission" date="2013-01" db="EMBL/GenBank/DDBJ databases">
        <authorList>
            <person name="Fiebig A."/>
            <person name="Goeker M."/>
            <person name="Klenk H.-P.P."/>
        </authorList>
    </citation>
    <scope>NUCLEOTIDE SEQUENCE [LARGE SCALE GENOMIC DNA]</scope>
    <source>
        <strain evidence="2 3">DSM 24838</strain>
    </source>
</reference>
<dbReference type="PRINTS" id="PR00598">
    <property type="entry name" value="HTHMARR"/>
</dbReference>
<dbReference type="GO" id="GO:0003700">
    <property type="term" value="F:DNA-binding transcription factor activity"/>
    <property type="evidence" value="ECO:0007669"/>
    <property type="project" value="InterPro"/>
</dbReference>
<feature type="domain" description="HTH marR-type" evidence="1">
    <location>
        <begin position="23"/>
        <end position="156"/>
    </location>
</feature>
<keyword evidence="3" id="KW-1185">Reference proteome</keyword>
<dbReference type="InterPro" id="IPR036388">
    <property type="entry name" value="WH-like_DNA-bd_sf"/>
</dbReference>
<dbReference type="eggNOG" id="COG1846">
    <property type="taxonomic scope" value="Bacteria"/>
</dbReference>
<comment type="caution">
    <text evidence="2">The sequence shown here is derived from an EMBL/GenBank/DDBJ whole genome shotgun (WGS) entry which is preliminary data.</text>
</comment>